<protein>
    <submittedName>
        <fullName evidence="2">Sugar phosphate isomerase/epimerase</fullName>
    </submittedName>
</protein>
<keyword evidence="2" id="KW-0413">Isomerase</keyword>
<evidence type="ECO:0000259" key="1">
    <source>
        <dbReference type="Pfam" id="PF01261"/>
    </source>
</evidence>
<gene>
    <name evidence="2" type="ORF">MON41_23125</name>
</gene>
<dbReference type="PANTHER" id="PTHR12110">
    <property type="entry name" value="HYDROXYPYRUVATE ISOMERASE"/>
    <property type="match status" value="1"/>
</dbReference>
<reference evidence="2 3" key="1">
    <citation type="submission" date="2022-03" db="EMBL/GenBank/DDBJ databases">
        <title>Complete genome analysis of Roseomonas KG 17.1 : a prolific producer of plant growth promoters.</title>
        <authorList>
            <person name="Saadouli I."/>
            <person name="Najjari A."/>
            <person name="Mosbah A."/>
            <person name="Ouzari H.I."/>
        </authorList>
    </citation>
    <scope>NUCLEOTIDE SEQUENCE [LARGE SCALE GENOMIC DNA]</scope>
    <source>
        <strain evidence="2 3">KG17-1</strain>
    </source>
</reference>
<dbReference type="InterPro" id="IPR050312">
    <property type="entry name" value="IolE/XylAMocC-like"/>
</dbReference>
<accession>A0ABS9WB52</accession>
<evidence type="ECO:0000313" key="3">
    <source>
        <dbReference type="Proteomes" id="UP001201985"/>
    </source>
</evidence>
<proteinExistence type="predicted"/>
<name>A0ABS9WB52_9PROT</name>
<evidence type="ECO:0000313" key="2">
    <source>
        <dbReference type="EMBL" id="MCI0756532.1"/>
    </source>
</evidence>
<dbReference type="Proteomes" id="UP001201985">
    <property type="component" value="Unassembled WGS sequence"/>
</dbReference>
<dbReference type="RefSeq" id="WP_120007256.1">
    <property type="nucleotide sequence ID" value="NZ_JALBUU010000125.1"/>
</dbReference>
<sequence length="274" mass="30255">MTDRPKPILGAALGLNGLMTHLGWVMDRQRDIELQDFHTAAALDDDWRPLAEETRRLLDGHTGRRGLHGPFWGFKIDSHDPEIRAVVRRRLLQGLECCAFLGADQMVIHSPFTTWDNNNLDAFPGARAQLAERVHLTLKEVVARAESQGCTLVIENIEDKDPMDRVALAASFNSPAVRVSLDTGHAHYAHCSTGAPPVDFHVRLAGDALHHVHLQDTDGHADRHWAPGRGTILWPGLFEALAGLNSNPRLILELRDKATLPEGAAHLVRLGLAE</sequence>
<dbReference type="EMBL" id="JALBUU010000125">
    <property type="protein sequence ID" value="MCI0756532.1"/>
    <property type="molecule type" value="Genomic_DNA"/>
</dbReference>
<feature type="domain" description="Xylose isomerase-like TIM barrel" evidence="1">
    <location>
        <begin position="43"/>
        <end position="266"/>
    </location>
</feature>
<dbReference type="Gene3D" id="3.20.20.150">
    <property type="entry name" value="Divalent-metal-dependent TIM barrel enzymes"/>
    <property type="match status" value="1"/>
</dbReference>
<organism evidence="2 3">
    <name type="scientific">Teichococcus vastitatis</name>
    <dbReference type="NCBI Taxonomy" id="2307076"/>
    <lineage>
        <taxon>Bacteria</taxon>
        <taxon>Pseudomonadati</taxon>
        <taxon>Pseudomonadota</taxon>
        <taxon>Alphaproteobacteria</taxon>
        <taxon>Acetobacterales</taxon>
        <taxon>Roseomonadaceae</taxon>
        <taxon>Roseomonas</taxon>
    </lineage>
</organism>
<dbReference type="InterPro" id="IPR036237">
    <property type="entry name" value="Xyl_isomerase-like_sf"/>
</dbReference>
<comment type="caution">
    <text evidence="2">The sequence shown here is derived from an EMBL/GenBank/DDBJ whole genome shotgun (WGS) entry which is preliminary data.</text>
</comment>
<dbReference type="SUPFAM" id="SSF51658">
    <property type="entry name" value="Xylose isomerase-like"/>
    <property type="match status" value="1"/>
</dbReference>
<dbReference type="GO" id="GO:0016853">
    <property type="term" value="F:isomerase activity"/>
    <property type="evidence" value="ECO:0007669"/>
    <property type="project" value="UniProtKB-KW"/>
</dbReference>
<keyword evidence="3" id="KW-1185">Reference proteome</keyword>
<dbReference type="Pfam" id="PF01261">
    <property type="entry name" value="AP_endonuc_2"/>
    <property type="match status" value="1"/>
</dbReference>
<dbReference type="InterPro" id="IPR013022">
    <property type="entry name" value="Xyl_isomerase-like_TIM-brl"/>
</dbReference>
<dbReference type="PANTHER" id="PTHR12110:SF53">
    <property type="entry name" value="BLR5974 PROTEIN"/>
    <property type="match status" value="1"/>
</dbReference>